<dbReference type="InterPro" id="IPR001680">
    <property type="entry name" value="WD40_rpt"/>
</dbReference>
<feature type="repeat" description="WD" evidence="3">
    <location>
        <begin position="1065"/>
        <end position="1096"/>
    </location>
</feature>
<dbReference type="PROSITE" id="PS50294">
    <property type="entry name" value="WD_REPEATS_REGION"/>
    <property type="match status" value="1"/>
</dbReference>
<dbReference type="SMART" id="SM00320">
    <property type="entry name" value="WD40"/>
    <property type="match status" value="6"/>
</dbReference>
<comment type="caution">
    <text evidence="5">The sequence shown here is derived from an EMBL/GenBank/DDBJ whole genome shotgun (WGS) entry which is preliminary data.</text>
</comment>
<evidence type="ECO:0000259" key="4">
    <source>
        <dbReference type="PROSITE" id="PS50837"/>
    </source>
</evidence>
<feature type="repeat" description="WD" evidence="3">
    <location>
        <begin position="874"/>
        <end position="907"/>
    </location>
</feature>
<dbReference type="InterPro" id="IPR015943">
    <property type="entry name" value="WD40/YVTN_repeat-like_dom_sf"/>
</dbReference>
<dbReference type="SUPFAM" id="SSF52540">
    <property type="entry name" value="P-loop containing nucleoside triphosphate hydrolases"/>
    <property type="match status" value="1"/>
</dbReference>
<proteinExistence type="predicted"/>
<dbReference type="OrthoDB" id="538223at2759"/>
<protein>
    <recommendedName>
        <fullName evidence="4">NACHT domain-containing protein</fullName>
    </recommendedName>
</protein>
<dbReference type="InterPro" id="IPR027417">
    <property type="entry name" value="P-loop_NTPase"/>
</dbReference>
<dbReference type="PROSITE" id="PS50082">
    <property type="entry name" value="WD_REPEATS_2"/>
    <property type="match status" value="3"/>
</dbReference>
<dbReference type="InterPro" id="IPR056884">
    <property type="entry name" value="NPHP3-like_N"/>
</dbReference>
<dbReference type="EMBL" id="JAGPNK010000013">
    <property type="protein sequence ID" value="KAH7309734.1"/>
    <property type="molecule type" value="Genomic_DNA"/>
</dbReference>
<evidence type="ECO:0000256" key="2">
    <source>
        <dbReference type="ARBA" id="ARBA00022737"/>
    </source>
</evidence>
<dbReference type="PROSITE" id="PS50837">
    <property type="entry name" value="NACHT"/>
    <property type="match status" value="1"/>
</dbReference>
<dbReference type="AlphaFoldDB" id="A0A8K0WM57"/>
<dbReference type="Gene3D" id="3.40.50.300">
    <property type="entry name" value="P-loop containing nucleotide triphosphate hydrolases"/>
    <property type="match status" value="1"/>
</dbReference>
<reference evidence="5" key="1">
    <citation type="journal article" date="2021" name="Nat. Commun.">
        <title>Genetic determinants of endophytism in the Arabidopsis root mycobiome.</title>
        <authorList>
            <person name="Mesny F."/>
            <person name="Miyauchi S."/>
            <person name="Thiergart T."/>
            <person name="Pickel B."/>
            <person name="Atanasova L."/>
            <person name="Karlsson M."/>
            <person name="Huettel B."/>
            <person name="Barry K.W."/>
            <person name="Haridas S."/>
            <person name="Chen C."/>
            <person name="Bauer D."/>
            <person name="Andreopoulos W."/>
            <person name="Pangilinan J."/>
            <person name="LaButti K."/>
            <person name="Riley R."/>
            <person name="Lipzen A."/>
            <person name="Clum A."/>
            <person name="Drula E."/>
            <person name="Henrissat B."/>
            <person name="Kohler A."/>
            <person name="Grigoriev I.V."/>
            <person name="Martin F.M."/>
            <person name="Hacquard S."/>
        </authorList>
    </citation>
    <scope>NUCLEOTIDE SEQUENCE</scope>
    <source>
        <strain evidence="5">MPI-CAGE-CH-0235</strain>
    </source>
</reference>
<organism evidence="5 6">
    <name type="scientific">Stachybotrys elegans</name>
    <dbReference type="NCBI Taxonomy" id="80388"/>
    <lineage>
        <taxon>Eukaryota</taxon>
        <taxon>Fungi</taxon>
        <taxon>Dikarya</taxon>
        <taxon>Ascomycota</taxon>
        <taxon>Pezizomycotina</taxon>
        <taxon>Sordariomycetes</taxon>
        <taxon>Hypocreomycetidae</taxon>
        <taxon>Hypocreales</taxon>
        <taxon>Stachybotryaceae</taxon>
        <taxon>Stachybotrys</taxon>
    </lineage>
</organism>
<dbReference type="Proteomes" id="UP000813444">
    <property type="component" value="Unassembled WGS sequence"/>
</dbReference>
<dbReference type="CDD" id="cd00200">
    <property type="entry name" value="WD40"/>
    <property type="match status" value="1"/>
</dbReference>
<feature type="repeat" description="WD" evidence="3">
    <location>
        <begin position="823"/>
        <end position="864"/>
    </location>
</feature>
<dbReference type="InterPro" id="IPR036322">
    <property type="entry name" value="WD40_repeat_dom_sf"/>
</dbReference>
<evidence type="ECO:0000313" key="5">
    <source>
        <dbReference type="EMBL" id="KAH7309734.1"/>
    </source>
</evidence>
<gene>
    <name evidence="5" type="ORF">B0I35DRAFT_379296</name>
</gene>
<keyword evidence="1 3" id="KW-0853">WD repeat</keyword>
<feature type="domain" description="NACHT" evidence="4">
    <location>
        <begin position="300"/>
        <end position="519"/>
    </location>
</feature>
<dbReference type="Pfam" id="PF24883">
    <property type="entry name" value="NPHP3_N"/>
    <property type="match status" value="1"/>
</dbReference>
<dbReference type="Pfam" id="PF06985">
    <property type="entry name" value="HET"/>
    <property type="match status" value="1"/>
</dbReference>
<dbReference type="SUPFAM" id="SSF50978">
    <property type="entry name" value="WD40 repeat-like"/>
    <property type="match status" value="1"/>
</dbReference>
<dbReference type="Pfam" id="PF00400">
    <property type="entry name" value="WD40"/>
    <property type="match status" value="4"/>
</dbReference>
<feature type="non-terminal residue" evidence="5">
    <location>
        <position position="1"/>
    </location>
</feature>
<dbReference type="InterPro" id="IPR019775">
    <property type="entry name" value="WD40_repeat_CS"/>
</dbReference>
<dbReference type="PROSITE" id="PS00678">
    <property type="entry name" value="WD_REPEATS_1"/>
    <property type="match status" value="1"/>
</dbReference>
<accession>A0A8K0WM57</accession>
<evidence type="ECO:0000313" key="6">
    <source>
        <dbReference type="Proteomes" id="UP000813444"/>
    </source>
</evidence>
<dbReference type="InterPro" id="IPR007111">
    <property type="entry name" value="NACHT_NTPase"/>
</dbReference>
<evidence type="ECO:0000256" key="3">
    <source>
        <dbReference type="PROSITE-ProRule" id="PRU00221"/>
    </source>
</evidence>
<evidence type="ECO:0000256" key="1">
    <source>
        <dbReference type="ARBA" id="ARBA00022574"/>
    </source>
</evidence>
<dbReference type="Gene3D" id="2.130.10.10">
    <property type="entry name" value="YVTN repeat-like/Quinoprotein amine dehydrogenase"/>
    <property type="match status" value="3"/>
</dbReference>
<dbReference type="PANTHER" id="PTHR10622:SF13">
    <property type="entry name" value="NACHT DOMAIN-CONTAINING PROTEIN"/>
    <property type="match status" value="1"/>
</dbReference>
<keyword evidence="2" id="KW-0677">Repeat</keyword>
<sequence>MRLLHRVANERYQLSKNFREDEVPPYAILSHTWGRDEDEVTFEDLEANQGREKAGYRKIIFCGEQAAKDGLDFFWVDTCCIKKTSDAELSESINSMFRWYKRAAKCYVYLVDVLAIESTDPGSQTQDNAFCNSRWHTRCWTLQELLAPPSVEFFSVDGQLLGDKKSLERHIHRSTGIPTAALQGHDLSAFSVEERMSWTGQRKASKPEDKAYCLLGIFGIFMPLIYGEGEHATVRLRKEVERFTRGKEALLQCQKLLRVTNPRHDKKRIEATKGGLLEQSYRWVLENQDFHQWQTDPRNPLLWIRGDPGKGKTMLLCGIIDELQKQHVGNIAYFFFQASDRRINSATAVIRSLLFMLIEQQPPLVSYIQQRYDQEGEALFTDVNAWTALSDILSQMIRDPMLQSTYFIIDALDECVSGLSELLNLMVELLGASPQIKWLISSRNWPHIEEGLYNAEYKIALRLELNEESVAAAVTTYIQAKVEDLAKRKRYDDGMRSTVQQHLLSNAQGTFLWVALVCQALVPIARHHTISALRTFPSGLDPFYRQMMDQLDPMDADLCRRILAIVSVAYEPITLDELLSLIDFQSCESLTEIIQLCGSFLTVRNRTIFFIHQSAQDFLLTKGSAEIFPAGQSDIHLTIYRRSLDILSEILRRDMYGVGAPGVSIDEIDEPNPNPLIASRYQCIYWVDHLHESSLGLNVGDSEDVFDGKIIDTFLQKKYLYWLEALSHVRSVPQGIISMSKLCTIVQNNERSRRLANLVYDALRFMQYYGSIIAKYPLQVYASGLVFSPQKSVIRDLFRPEFPSWIVTQPATEETWNACLQTLEGHRDFVTSVAFSPDSKLVASGSKDGTLKIWAAATGALQKTFKDSISWGEVESIVFSPDSKLVASSSDHNVNIWAIATGAPQQTFRNDFYLGGLIVFSPDSKLLAMGAYNSVEIWAVETGALRQRLEGRSWLIAFSPNSKLFATTSYKYDEIWGVKSWGVEIRAVDTGALQQRLECHRPWSIAFSPNSKLLATASHRVTEIWDAATGVLQQTLEEPTLSPKPYQRGSQELQEVKTMFLKARSLAFSPDLKLVASASDSTVNIWDTATGTLQQTLEGSGKRASTIVFSSNSKLIALISDETIKIWATATGKLQHTLEGVRSVAFSPDLTLGASASDRA</sequence>
<dbReference type="FunFam" id="3.40.50.300:FF:001638">
    <property type="entry name" value="NACHT and WD40 domain protein"/>
    <property type="match status" value="1"/>
</dbReference>
<dbReference type="InterPro" id="IPR010730">
    <property type="entry name" value="HET"/>
</dbReference>
<keyword evidence="6" id="KW-1185">Reference proteome</keyword>
<dbReference type="PANTHER" id="PTHR10622">
    <property type="entry name" value="HET DOMAIN-CONTAINING PROTEIN"/>
    <property type="match status" value="1"/>
</dbReference>
<name>A0A8K0WM57_9HYPO</name>